<feature type="region of interest" description="Disordered" evidence="3">
    <location>
        <begin position="1305"/>
        <end position="1365"/>
    </location>
</feature>
<dbReference type="EMBL" id="JAIFTL010000022">
    <property type="protein sequence ID" value="KAG9326319.1"/>
    <property type="molecule type" value="Genomic_DNA"/>
</dbReference>
<dbReference type="GO" id="GO:0006914">
    <property type="term" value="P:autophagy"/>
    <property type="evidence" value="ECO:0007669"/>
    <property type="project" value="UniProtKB-KW"/>
</dbReference>
<evidence type="ECO:0000259" key="4">
    <source>
        <dbReference type="Pfam" id="PF09758"/>
    </source>
</evidence>
<feature type="domain" description="FPL" evidence="4">
    <location>
        <begin position="42"/>
        <end position="189"/>
    </location>
</feature>
<feature type="region of interest" description="Disordered" evidence="3">
    <location>
        <begin position="687"/>
        <end position="739"/>
    </location>
</feature>
<feature type="compositionally biased region" description="Polar residues" evidence="3">
    <location>
        <begin position="723"/>
        <end position="738"/>
    </location>
</feature>
<dbReference type="GO" id="GO:0007034">
    <property type="term" value="P:vacuolar transport"/>
    <property type="evidence" value="ECO:0007669"/>
    <property type="project" value="TreeGrafter"/>
</dbReference>
<sequence length="1411" mass="152936">MFNLLWNKPKPERFSLENLKSLCEQLQRFPGDANEESIVSCLKELTQLLIWGDQHDHLLLEHFFEQGVHWHFLKILKSKHDGSLIVQVLQTLNIMFENVRSRESLYFLLSNNYVNQVICLRYDFSNDEILAYYIYLLRTLSFKLSKDTIYFFFNEHLDDFPLYSEAIKFFNHEESMIRIAVRVITLNVYSVNDHQMQDFILDRTTTTYFSNLVWFIGNYGTTVNDMLLHPGEGEFSRMNYYLAEHMDCFYYVNDIIELEVSKINKILISHLLNRLLRPMYLDSLLPSGVLVSVGGKASTTSKLSPLVALSLMLHAFHVLKHAPLVSALASTLFSNQHYSSPAQQQNHHHHHHHNHLRPSPLVLGSQSVSPESSRPASPVTSKFHSFGLLGTSPAAFESSMPSLSASSPTTRQSPQTLTPLQIQSSNTESLTGSQQLNPYRAAIYEYLSAVDTDRLVLPALALVYLAGRNSGVMSDVLLSTDIYPQRLLKSRRLMGNLMSLAPPPKQCATAMTRERSADSILSSNSGNSHWHTAAPVPGPLPTIAGSLFGAAGVSAASRMRTRTESPLFETDEDNAESRETQELLDADHHEPAPHPDTSTSHILASSLPSPVMAMNRAIGGEGQRKSKPPSGPRRGSKTSSLLGPILPPLTIETPEALDKEDGLGQELKPVFTSKKDRDLVHTYAFVDEDDDSLPEQEQEIEHEQNADTPPPLPPRPVFDEQGEASSIQESIGTQSGPVIQNREDLMDRLVDIICGQPESGAHRFRILTIQVATELLIEFVYTKGGPGKDNSQGAAAVQHSATVESQLGETRLHRLALAEVQFRERVRKGILALEQVNRNAEIGQPGPGTTPQPLGIPTGRVERALTESKLGIDKQIVNLISESSIVYGPDPDPDNEPDLDPDPELVALFGLDSEYTSMAYEKPTASEDVEPPKDQSDSPPASNSSNGSAVSSQIGRRRRFRDTLKTKMHGMHGTPPPSTTAKDILQMPRRSQVPSSNRRLEAMVIRYIKWLHILMQSKQLLCWKAALMTDEGSVEPPGLTTATTESPSIAITRTWTSIPTPMQRRPSDLMLATSAPSGAVTSAHKGLQKALATTGTTTTAKLTLDPSSTSPGMGLLPASSSASSPSATSDSAISTAPSASSSTSSLSSMTTNSPAISATLSQPAMGTASGRIIGSRTLLTATAALEAAAANAATLAGSSTHPQGTGVTVGISPFMNEMLTTHLDPLSASMSEAIRKSSARIRKSVVDPLSANGLFKSSLSTPSSAISSSLAVGQDTVSSEGYGSTGQCSSKGGFYRPSDVSSAGSSAASLVKPVGQETRQRAMSDTSSWTFQSSSNADRSVLSADGRSVAQNDPATSCTVDAEDTNTEGRFRSILDPGHPAHQNDGQVAQILGTLGLMNLSATSSASFVEK</sequence>
<feature type="region of interest" description="Disordered" evidence="3">
    <location>
        <begin position="558"/>
        <end position="580"/>
    </location>
</feature>
<evidence type="ECO:0000256" key="1">
    <source>
        <dbReference type="ARBA" id="ARBA00006441"/>
    </source>
</evidence>
<dbReference type="InterPro" id="IPR019155">
    <property type="entry name" value="CLEC16A/TT9_N"/>
</dbReference>
<protein>
    <recommendedName>
        <fullName evidence="8">Protein CLEC16A</fullName>
    </recommendedName>
</protein>
<reference evidence="6" key="1">
    <citation type="submission" date="2021-07" db="EMBL/GenBank/DDBJ databases">
        <title>Draft genome of Mortierella alpina, strain LL118, isolated from an aspen leaf litter sample.</title>
        <authorList>
            <person name="Yang S."/>
            <person name="Vinatzer B.A."/>
        </authorList>
    </citation>
    <scope>NUCLEOTIDE SEQUENCE</scope>
    <source>
        <strain evidence="6">LL118</strain>
    </source>
</reference>
<feature type="region of interest" description="Disordered" evidence="3">
    <location>
        <begin position="885"/>
        <end position="904"/>
    </location>
</feature>
<dbReference type="PANTHER" id="PTHR21481:SF0">
    <property type="entry name" value="PROTEIN CLEC16A"/>
    <property type="match status" value="1"/>
</dbReference>
<feature type="region of interest" description="Disordered" evidence="3">
    <location>
        <begin position="619"/>
        <end position="648"/>
    </location>
</feature>
<feature type="compositionally biased region" description="Polar residues" evidence="3">
    <location>
        <begin position="1349"/>
        <end position="1359"/>
    </location>
</feature>
<proteinExistence type="inferred from homology"/>
<dbReference type="InterPro" id="IPR039272">
    <property type="entry name" value="CLEC16A/TT9"/>
</dbReference>
<feature type="compositionally biased region" description="Low complexity" evidence="3">
    <location>
        <begin position="398"/>
        <end position="407"/>
    </location>
</feature>
<keyword evidence="2" id="KW-0072">Autophagy</keyword>
<dbReference type="GO" id="GO:0005770">
    <property type="term" value="C:late endosome"/>
    <property type="evidence" value="ECO:0007669"/>
    <property type="project" value="TreeGrafter"/>
</dbReference>
<feature type="compositionally biased region" description="Acidic residues" evidence="3">
    <location>
        <begin position="891"/>
        <end position="903"/>
    </location>
</feature>
<gene>
    <name evidence="6" type="ORF">KVV02_004056</name>
</gene>
<dbReference type="Proteomes" id="UP000717515">
    <property type="component" value="Unassembled WGS sequence"/>
</dbReference>
<feature type="domain" description="CLEC16A/TT9 C-terminal" evidence="5">
    <location>
        <begin position="241"/>
        <end position="350"/>
    </location>
</feature>
<feature type="compositionally biased region" description="Low complexity" evidence="3">
    <location>
        <begin position="1117"/>
        <end position="1152"/>
    </location>
</feature>
<feature type="compositionally biased region" description="Low complexity" evidence="3">
    <location>
        <begin position="1324"/>
        <end position="1335"/>
    </location>
</feature>
<feature type="region of interest" description="Disordered" evidence="3">
    <location>
        <begin position="923"/>
        <end position="957"/>
    </location>
</feature>
<comment type="similarity">
    <text evidence="1">Belongs to the CLEC16A/gop-1 family.</text>
</comment>
<name>A0A9P8D0U4_MORAP</name>
<evidence type="ECO:0000313" key="7">
    <source>
        <dbReference type="Proteomes" id="UP000717515"/>
    </source>
</evidence>
<comment type="caution">
    <text evidence="6">The sequence shown here is derived from an EMBL/GenBank/DDBJ whole genome shotgun (WGS) entry which is preliminary data.</text>
</comment>
<feature type="compositionally biased region" description="Polar residues" evidence="3">
    <location>
        <begin position="408"/>
        <end position="433"/>
    </location>
</feature>
<dbReference type="GO" id="GO:1901096">
    <property type="term" value="P:regulation of autophagosome maturation"/>
    <property type="evidence" value="ECO:0007669"/>
    <property type="project" value="TreeGrafter"/>
</dbReference>
<evidence type="ECO:0000256" key="2">
    <source>
        <dbReference type="ARBA" id="ARBA00023006"/>
    </source>
</evidence>
<dbReference type="Pfam" id="PF19439">
    <property type="entry name" value="CLEC16A_C"/>
    <property type="match status" value="1"/>
</dbReference>
<feature type="region of interest" description="Disordered" evidence="3">
    <location>
        <begin position="1101"/>
        <end position="1152"/>
    </location>
</feature>
<organism evidence="6 7">
    <name type="scientific">Mortierella alpina</name>
    <name type="common">Oleaginous fungus</name>
    <name type="synonym">Mortierella renispora</name>
    <dbReference type="NCBI Taxonomy" id="64518"/>
    <lineage>
        <taxon>Eukaryota</taxon>
        <taxon>Fungi</taxon>
        <taxon>Fungi incertae sedis</taxon>
        <taxon>Mucoromycota</taxon>
        <taxon>Mortierellomycotina</taxon>
        <taxon>Mortierellomycetes</taxon>
        <taxon>Mortierellales</taxon>
        <taxon>Mortierellaceae</taxon>
        <taxon>Mortierella</taxon>
    </lineage>
</organism>
<feature type="compositionally biased region" description="Acidic residues" evidence="3">
    <location>
        <begin position="687"/>
        <end position="698"/>
    </location>
</feature>
<dbReference type="Pfam" id="PF09758">
    <property type="entry name" value="FPL"/>
    <property type="match status" value="1"/>
</dbReference>
<accession>A0A9P8D0U4</accession>
<evidence type="ECO:0000256" key="3">
    <source>
        <dbReference type="SAM" id="MobiDB-lite"/>
    </source>
</evidence>
<feature type="region of interest" description="Disordered" evidence="3">
    <location>
        <begin position="397"/>
        <end position="433"/>
    </location>
</feature>
<dbReference type="GO" id="GO:0016197">
    <property type="term" value="P:endosomal transport"/>
    <property type="evidence" value="ECO:0007669"/>
    <property type="project" value="TreeGrafter"/>
</dbReference>
<feature type="compositionally biased region" description="Polar residues" evidence="3">
    <location>
        <begin position="364"/>
        <end position="379"/>
    </location>
</feature>
<feature type="compositionally biased region" description="Low complexity" evidence="3">
    <location>
        <begin position="937"/>
        <end position="953"/>
    </location>
</feature>
<feature type="region of interest" description="Disordered" evidence="3">
    <location>
        <begin position="338"/>
        <end position="379"/>
    </location>
</feature>
<evidence type="ECO:0000259" key="5">
    <source>
        <dbReference type="Pfam" id="PF19439"/>
    </source>
</evidence>
<dbReference type="InterPro" id="IPR045820">
    <property type="entry name" value="CLEC16A/TT9_C"/>
</dbReference>
<feature type="compositionally biased region" description="Basic residues" evidence="3">
    <location>
        <begin position="346"/>
        <end position="356"/>
    </location>
</feature>
<dbReference type="PANTHER" id="PTHR21481">
    <property type="entry name" value="PROTEIN CLEC16A"/>
    <property type="match status" value="1"/>
</dbReference>
<evidence type="ECO:0008006" key="8">
    <source>
        <dbReference type="Google" id="ProtNLM"/>
    </source>
</evidence>
<dbReference type="GO" id="GO:0005794">
    <property type="term" value="C:Golgi apparatus"/>
    <property type="evidence" value="ECO:0007669"/>
    <property type="project" value="TreeGrafter"/>
</dbReference>
<evidence type="ECO:0000313" key="6">
    <source>
        <dbReference type="EMBL" id="KAG9326319.1"/>
    </source>
</evidence>